<organism evidence="3 4">
    <name type="scientific">Willisornis vidua</name>
    <name type="common">Xingu scale-backed antbird</name>
    <dbReference type="NCBI Taxonomy" id="1566151"/>
    <lineage>
        <taxon>Eukaryota</taxon>
        <taxon>Metazoa</taxon>
        <taxon>Chordata</taxon>
        <taxon>Craniata</taxon>
        <taxon>Vertebrata</taxon>
        <taxon>Euteleostomi</taxon>
        <taxon>Archelosauria</taxon>
        <taxon>Archosauria</taxon>
        <taxon>Dinosauria</taxon>
        <taxon>Saurischia</taxon>
        <taxon>Theropoda</taxon>
        <taxon>Coelurosauria</taxon>
        <taxon>Aves</taxon>
        <taxon>Neognathae</taxon>
        <taxon>Neoaves</taxon>
        <taxon>Telluraves</taxon>
        <taxon>Australaves</taxon>
        <taxon>Passeriformes</taxon>
        <taxon>Thamnophilidae</taxon>
        <taxon>Willisornis</taxon>
    </lineage>
</organism>
<dbReference type="PANTHER" id="PTHR33332">
    <property type="entry name" value="REVERSE TRANSCRIPTASE DOMAIN-CONTAINING PROTEIN"/>
    <property type="match status" value="1"/>
</dbReference>
<keyword evidence="2" id="KW-0732">Signal</keyword>
<proteinExistence type="predicted"/>
<accession>A0ABQ9CKE6</accession>
<sequence length="102" mass="11482">MELVLGLILFSIFVGIQGIFSEFADDIKLCPTVDMLKGRDVIQRDRLEKWAHAKLTKLNKAKCEILPLGQGNPRHTYRLGGEVTESSQAEKDLGMMVNKTQH</sequence>
<evidence type="ECO:0000313" key="3">
    <source>
        <dbReference type="EMBL" id="KAJ7404052.1"/>
    </source>
</evidence>
<keyword evidence="4" id="KW-1185">Reference proteome</keyword>
<feature type="signal peptide" evidence="2">
    <location>
        <begin position="1"/>
        <end position="18"/>
    </location>
</feature>
<protein>
    <submittedName>
        <fullName evidence="3">Uncharacterized protein</fullName>
    </submittedName>
</protein>
<dbReference type="EMBL" id="WHWB01034792">
    <property type="protein sequence ID" value="KAJ7404052.1"/>
    <property type="molecule type" value="Genomic_DNA"/>
</dbReference>
<evidence type="ECO:0000256" key="1">
    <source>
        <dbReference type="SAM" id="MobiDB-lite"/>
    </source>
</evidence>
<reference evidence="3" key="1">
    <citation type="submission" date="2019-10" db="EMBL/GenBank/DDBJ databases">
        <authorList>
            <person name="Soares A.E.R."/>
            <person name="Aleixo A."/>
            <person name="Schneider P."/>
            <person name="Miyaki C.Y."/>
            <person name="Schneider M.P."/>
            <person name="Mello C."/>
            <person name="Vasconcelos A.T.R."/>
        </authorList>
    </citation>
    <scope>NUCLEOTIDE SEQUENCE</scope>
    <source>
        <tissue evidence="3">Muscle</tissue>
    </source>
</reference>
<name>A0ABQ9CKE6_9PASS</name>
<comment type="caution">
    <text evidence="3">The sequence shown here is derived from an EMBL/GenBank/DDBJ whole genome shotgun (WGS) entry which is preliminary data.</text>
</comment>
<evidence type="ECO:0000256" key="2">
    <source>
        <dbReference type="SAM" id="SignalP"/>
    </source>
</evidence>
<dbReference type="Proteomes" id="UP001145742">
    <property type="component" value="Unassembled WGS sequence"/>
</dbReference>
<evidence type="ECO:0000313" key="4">
    <source>
        <dbReference type="Proteomes" id="UP001145742"/>
    </source>
</evidence>
<feature type="region of interest" description="Disordered" evidence="1">
    <location>
        <begin position="83"/>
        <end position="102"/>
    </location>
</feature>
<feature type="chain" id="PRO_5046737437" evidence="2">
    <location>
        <begin position="19"/>
        <end position="102"/>
    </location>
</feature>
<gene>
    <name evidence="3" type="ORF">WISP_147665</name>
</gene>